<keyword evidence="2" id="KW-0812">Transmembrane</keyword>
<evidence type="ECO:0000256" key="2">
    <source>
        <dbReference type="SAM" id="Phobius"/>
    </source>
</evidence>
<dbReference type="AlphaFoldDB" id="A0A410QB16"/>
<organism evidence="4 5">
    <name type="scientific">Acidilutibacter cellobiosedens</name>
    <dbReference type="NCBI Taxonomy" id="2507161"/>
    <lineage>
        <taxon>Bacteria</taxon>
        <taxon>Bacillati</taxon>
        <taxon>Bacillota</taxon>
        <taxon>Tissierellia</taxon>
        <taxon>Tissierellales</taxon>
        <taxon>Acidilutibacteraceae</taxon>
        <taxon>Acidilutibacter</taxon>
    </lineage>
</organism>
<protein>
    <submittedName>
        <fullName evidence="4">Type III-B CRISPR module RAMP protein Cmr1</fullName>
    </submittedName>
</protein>
<dbReference type="RefSeq" id="WP_128752233.1">
    <property type="nucleotide sequence ID" value="NZ_CP035282.1"/>
</dbReference>
<dbReference type="OrthoDB" id="190500at2"/>
<dbReference type="NCBIfam" id="TIGR01894">
    <property type="entry name" value="cas_TM1795_cmr1"/>
    <property type="match status" value="1"/>
</dbReference>
<dbReference type="InterPro" id="IPR007522">
    <property type="entry name" value="CRISPR-assoc_prot_TM1795"/>
</dbReference>
<dbReference type="GO" id="GO:0051607">
    <property type="term" value="P:defense response to virus"/>
    <property type="evidence" value="ECO:0007669"/>
    <property type="project" value="UniProtKB-KW"/>
</dbReference>
<dbReference type="Proteomes" id="UP000287969">
    <property type="component" value="Chromosome"/>
</dbReference>
<keyword evidence="2" id="KW-0472">Membrane</keyword>
<name>A0A410QB16_9FIRM</name>
<dbReference type="Pfam" id="PF03787">
    <property type="entry name" value="RAMPs"/>
    <property type="match status" value="1"/>
</dbReference>
<proteinExistence type="predicted"/>
<keyword evidence="2" id="KW-1133">Transmembrane helix</keyword>
<evidence type="ECO:0000256" key="1">
    <source>
        <dbReference type="ARBA" id="ARBA00023118"/>
    </source>
</evidence>
<reference evidence="5" key="1">
    <citation type="submission" date="2019-01" db="EMBL/GenBank/DDBJ databases">
        <title>Draft genomes of a novel of Sporanaerobacter strains.</title>
        <authorList>
            <person name="Ma S."/>
        </authorList>
    </citation>
    <scope>NUCLEOTIDE SEQUENCE [LARGE SCALE GENOMIC DNA]</scope>
    <source>
        <strain evidence="5">NJN-17</strain>
    </source>
</reference>
<accession>A0A410QB16</accession>
<sequence>MRKVQITLKLISPLVSFGEDKKNKEFRVTELKALLRSTFRELYYFQNLEEMKKQEADLFGSTEKKAPVSIVLQNIICRVDSSIAMLPHKEGKQAFYTSCFGIDSEITICFIERNKKGNMDFLEFYIYLLIQASIIGALGRRSRKGFGSFKVTNIEDLSDNDGDEFGKLLPMNLEDIVELLTKLNLNNQGEFVKLRNCSTTDNIVSYSGQGKSDELDYPFVKRITINHLNNETDVKGLLKKISELTHDRLCAIENNENGLLDRKDLDKVNVSILGQHKSGIPKIKRFASPVCISFAMDRGNNKYLIIKELNYNYAVSKLYNNKTKVNSKINQKYISEFINKLVQTGGVKK</sequence>
<keyword evidence="1" id="KW-0051">Antiviral defense</keyword>
<feature type="domain" description="CRISPR type III-associated protein" evidence="3">
    <location>
        <begin position="7"/>
        <end position="150"/>
    </location>
</feature>
<evidence type="ECO:0000313" key="5">
    <source>
        <dbReference type="Proteomes" id="UP000287969"/>
    </source>
</evidence>
<gene>
    <name evidence="4" type="primary">cmr1</name>
    <name evidence="4" type="ORF">EQM13_05950</name>
</gene>
<evidence type="ECO:0000259" key="3">
    <source>
        <dbReference type="Pfam" id="PF03787"/>
    </source>
</evidence>
<dbReference type="InterPro" id="IPR005537">
    <property type="entry name" value="RAMP_III_fam"/>
</dbReference>
<keyword evidence="5" id="KW-1185">Reference proteome</keyword>
<dbReference type="EMBL" id="CP035282">
    <property type="protein sequence ID" value="QAT61160.1"/>
    <property type="molecule type" value="Genomic_DNA"/>
</dbReference>
<evidence type="ECO:0000313" key="4">
    <source>
        <dbReference type="EMBL" id="QAT61160.1"/>
    </source>
</evidence>
<dbReference type="KEGG" id="spoa:EQM13_05950"/>
<feature type="transmembrane region" description="Helical" evidence="2">
    <location>
        <begin position="121"/>
        <end position="139"/>
    </location>
</feature>